<sequence length="97" mass="10856">MGGHGRSGVRADWSDDDYFTYYFSISRLSRNGLGWNRKNMAPSCLQGRFFGGDRLVKKQAYPRPDRQLLGFPISSNFPVFGQAVAPYGEGALLFARS</sequence>
<evidence type="ECO:0000313" key="2">
    <source>
        <dbReference type="Proteomes" id="UP000823775"/>
    </source>
</evidence>
<comment type="caution">
    <text evidence="1">The sequence shown here is derived from an EMBL/GenBank/DDBJ whole genome shotgun (WGS) entry which is preliminary data.</text>
</comment>
<reference evidence="1 2" key="1">
    <citation type="journal article" date="2021" name="BMC Genomics">
        <title>Datura genome reveals duplications of psychoactive alkaloid biosynthetic genes and high mutation rate following tissue culture.</title>
        <authorList>
            <person name="Rajewski A."/>
            <person name="Carter-House D."/>
            <person name="Stajich J."/>
            <person name="Litt A."/>
        </authorList>
    </citation>
    <scope>NUCLEOTIDE SEQUENCE [LARGE SCALE GENOMIC DNA]</scope>
    <source>
        <strain evidence="1">AR-01</strain>
    </source>
</reference>
<gene>
    <name evidence="1" type="ORF">HAX54_001766</name>
</gene>
<dbReference type="Proteomes" id="UP000823775">
    <property type="component" value="Unassembled WGS sequence"/>
</dbReference>
<proteinExistence type="predicted"/>
<protein>
    <submittedName>
        <fullName evidence="1">Uncharacterized protein</fullName>
    </submittedName>
</protein>
<evidence type="ECO:0000313" key="1">
    <source>
        <dbReference type="EMBL" id="MCD7465689.1"/>
    </source>
</evidence>
<name>A0ABS8T2U5_DATST</name>
<accession>A0ABS8T2U5</accession>
<keyword evidence="2" id="KW-1185">Reference proteome</keyword>
<dbReference type="EMBL" id="JACEIK010001070">
    <property type="protein sequence ID" value="MCD7465689.1"/>
    <property type="molecule type" value="Genomic_DNA"/>
</dbReference>
<organism evidence="1 2">
    <name type="scientific">Datura stramonium</name>
    <name type="common">Jimsonweed</name>
    <name type="synonym">Common thornapple</name>
    <dbReference type="NCBI Taxonomy" id="4076"/>
    <lineage>
        <taxon>Eukaryota</taxon>
        <taxon>Viridiplantae</taxon>
        <taxon>Streptophyta</taxon>
        <taxon>Embryophyta</taxon>
        <taxon>Tracheophyta</taxon>
        <taxon>Spermatophyta</taxon>
        <taxon>Magnoliopsida</taxon>
        <taxon>eudicotyledons</taxon>
        <taxon>Gunneridae</taxon>
        <taxon>Pentapetalae</taxon>
        <taxon>asterids</taxon>
        <taxon>lamiids</taxon>
        <taxon>Solanales</taxon>
        <taxon>Solanaceae</taxon>
        <taxon>Solanoideae</taxon>
        <taxon>Datureae</taxon>
        <taxon>Datura</taxon>
    </lineage>
</organism>